<gene>
    <name evidence="2" type="ORF">U9M48_037375</name>
</gene>
<feature type="region of interest" description="Disordered" evidence="1">
    <location>
        <begin position="1"/>
        <end position="78"/>
    </location>
</feature>
<sequence>MREGATHPLPSALNFPNRTKEEEGPSQAPLPRFNLGGHWIPWSSSPPPPRSRRSSWSDLSSLRFPSLGGCSEHFLHPR</sequence>
<proteinExistence type="predicted"/>
<evidence type="ECO:0000313" key="2">
    <source>
        <dbReference type="EMBL" id="WVZ91170.1"/>
    </source>
</evidence>
<reference evidence="2 3" key="1">
    <citation type="submission" date="2024-02" db="EMBL/GenBank/DDBJ databases">
        <title>High-quality chromosome-scale genome assembly of Pensacola bahiagrass (Paspalum notatum Flugge var. saurae).</title>
        <authorList>
            <person name="Vega J.M."/>
            <person name="Podio M."/>
            <person name="Orjuela J."/>
            <person name="Siena L.A."/>
            <person name="Pessino S.C."/>
            <person name="Combes M.C."/>
            <person name="Mariac C."/>
            <person name="Albertini E."/>
            <person name="Pupilli F."/>
            <person name="Ortiz J.P.A."/>
            <person name="Leblanc O."/>
        </authorList>
    </citation>
    <scope>NUCLEOTIDE SEQUENCE [LARGE SCALE GENOMIC DNA]</scope>
    <source>
        <strain evidence="2">R1</strain>
        <tissue evidence="2">Leaf</tissue>
    </source>
</reference>
<name>A0AAQ3UFH2_PASNO</name>
<organism evidence="2 3">
    <name type="scientific">Paspalum notatum var. saurae</name>
    <dbReference type="NCBI Taxonomy" id="547442"/>
    <lineage>
        <taxon>Eukaryota</taxon>
        <taxon>Viridiplantae</taxon>
        <taxon>Streptophyta</taxon>
        <taxon>Embryophyta</taxon>
        <taxon>Tracheophyta</taxon>
        <taxon>Spermatophyta</taxon>
        <taxon>Magnoliopsida</taxon>
        <taxon>Liliopsida</taxon>
        <taxon>Poales</taxon>
        <taxon>Poaceae</taxon>
        <taxon>PACMAD clade</taxon>
        <taxon>Panicoideae</taxon>
        <taxon>Andropogonodae</taxon>
        <taxon>Paspaleae</taxon>
        <taxon>Paspalinae</taxon>
        <taxon>Paspalum</taxon>
    </lineage>
</organism>
<dbReference type="EMBL" id="CP144752">
    <property type="protein sequence ID" value="WVZ91170.1"/>
    <property type="molecule type" value="Genomic_DNA"/>
</dbReference>
<protein>
    <submittedName>
        <fullName evidence="2">Uncharacterized protein</fullName>
    </submittedName>
</protein>
<keyword evidence="3" id="KW-1185">Reference proteome</keyword>
<evidence type="ECO:0000313" key="3">
    <source>
        <dbReference type="Proteomes" id="UP001341281"/>
    </source>
</evidence>
<feature type="compositionally biased region" description="Low complexity" evidence="1">
    <location>
        <begin position="54"/>
        <end position="66"/>
    </location>
</feature>
<evidence type="ECO:0000256" key="1">
    <source>
        <dbReference type="SAM" id="MobiDB-lite"/>
    </source>
</evidence>
<dbReference type="AlphaFoldDB" id="A0AAQ3UFH2"/>
<accession>A0AAQ3UFH2</accession>
<dbReference type="Proteomes" id="UP001341281">
    <property type="component" value="Chromosome 08"/>
</dbReference>